<dbReference type="Proteomes" id="UP001055712">
    <property type="component" value="Unassembled WGS sequence"/>
</dbReference>
<keyword evidence="1 4" id="KW-0479">Metal-binding</keyword>
<reference evidence="7" key="1">
    <citation type="journal article" date="2019" name="Plant J.">
        <title>Chlorella vulgaris genome assembly and annotation reveals the molecular basis for metabolic acclimation to high light conditions.</title>
        <authorList>
            <person name="Cecchin M."/>
            <person name="Marcolungo L."/>
            <person name="Rossato M."/>
            <person name="Girolomoni L."/>
            <person name="Cosentino E."/>
            <person name="Cuine S."/>
            <person name="Li-Beisson Y."/>
            <person name="Delledonne M."/>
            <person name="Ballottari M."/>
        </authorList>
    </citation>
    <scope>NUCLEOTIDE SEQUENCE</scope>
    <source>
        <strain evidence="7">211/11P</strain>
    </source>
</reference>
<proteinExistence type="predicted"/>
<gene>
    <name evidence="7" type="ORF">D9Q98_004932</name>
</gene>
<dbReference type="InterPro" id="IPR045234">
    <property type="entry name" value="Unkempt-like"/>
</dbReference>
<sequence>MGTGPPVASPASAESRRDAYMMWGFQVGTSRRRDPRLYTGIACPNMKQEQRCELGNDCPFAHTVLEYWLHPSRYHTQLCSEGLECKRKVCFFAHSQTQLRSPACQPAIEPAALLAAAAAAAAAGGGSARCATSPRKQAQLSQQSSQQRTPAPEDYSRALAQMAKALRREPACQPPADVTVQALRHSNPPASASQPVPAVPSLRSSAPSGAGCDSCARPWPRPRRQEGMHHKLRIRQGTCAPGLDVYQPSQRLSGTAAARLFADADGLASVFSWDARSSGDSEHDSLDDFAAWRRSGN</sequence>
<evidence type="ECO:0000256" key="1">
    <source>
        <dbReference type="ARBA" id="ARBA00022723"/>
    </source>
</evidence>
<dbReference type="PANTHER" id="PTHR14493">
    <property type="entry name" value="UNKEMPT FAMILY MEMBER"/>
    <property type="match status" value="1"/>
</dbReference>
<protein>
    <recommendedName>
        <fullName evidence="6">C3H1-type domain-containing protein</fullName>
    </recommendedName>
</protein>
<evidence type="ECO:0000259" key="6">
    <source>
        <dbReference type="PROSITE" id="PS50103"/>
    </source>
</evidence>
<keyword evidence="8" id="KW-1185">Reference proteome</keyword>
<dbReference type="AlphaFoldDB" id="A0A9D4TND4"/>
<feature type="domain" description="C3H1-type" evidence="6">
    <location>
        <begin position="37"/>
        <end position="65"/>
    </location>
</feature>
<keyword evidence="3 4" id="KW-0862">Zinc</keyword>
<accession>A0A9D4TND4</accession>
<dbReference type="GO" id="GO:0008270">
    <property type="term" value="F:zinc ion binding"/>
    <property type="evidence" value="ECO:0007669"/>
    <property type="project" value="UniProtKB-KW"/>
</dbReference>
<evidence type="ECO:0000256" key="5">
    <source>
        <dbReference type="SAM" id="MobiDB-lite"/>
    </source>
</evidence>
<dbReference type="SUPFAM" id="SSF90229">
    <property type="entry name" value="CCCH zinc finger"/>
    <property type="match status" value="1"/>
</dbReference>
<reference evidence="7" key="2">
    <citation type="submission" date="2020-11" db="EMBL/GenBank/DDBJ databases">
        <authorList>
            <person name="Cecchin M."/>
            <person name="Marcolungo L."/>
            <person name="Rossato M."/>
            <person name="Girolomoni L."/>
            <person name="Cosentino E."/>
            <person name="Cuine S."/>
            <person name="Li-Beisson Y."/>
            <person name="Delledonne M."/>
            <person name="Ballottari M."/>
        </authorList>
    </citation>
    <scope>NUCLEOTIDE SEQUENCE</scope>
    <source>
        <strain evidence="7">211/11P</strain>
        <tissue evidence="7">Whole cell</tissue>
    </source>
</reference>
<feature type="compositionally biased region" description="Low complexity" evidence="5">
    <location>
        <begin position="137"/>
        <end position="147"/>
    </location>
</feature>
<name>A0A9D4TND4_CHLVU</name>
<comment type="caution">
    <text evidence="7">The sequence shown here is derived from an EMBL/GenBank/DDBJ whole genome shotgun (WGS) entry which is preliminary data.</text>
</comment>
<dbReference type="PROSITE" id="PS50103">
    <property type="entry name" value="ZF_C3H1"/>
    <property type="match status" value="1"/>
</dbReference>
<evidence type="ECO:0000313" key="8">
    <source>
        <dbReference type="Proteomes" id="UP001055712"/>
    </source>
</evidence>
<evidence type="ECO:0000313" key="7">
    <source>
        <dbReference type="EMBL" id="KAI3430337.1"/>
    </source>
</evidence>
<feature type="compositionally biased region" description="Basic and acidic residues" evidence="5">
    <location>
        <begin position="277"/>
        <end position="286"/>
    </location>
</feature>
<feature type="region of interest" description="Disordered" evidence="5">
    <location>
        <begin position="127"/>
        <end position="154"/>
    </location>
</feature>
<feature type="zinc finger region" description="C3H1-type" evidence="4">
    <location>
        <begin position="37"/>
        <end position="65"/>
    </location>
</feature>
<organism evidence="7 8">
    <name type="scientific">Chlorella vulgaris</name>
    <name type="common">Green alga</name>
    <dbReference type="NCBI Taxonomy" id="3077"/>
    <lineage>
        <taxon>Eukaryota</taxon>
        <taxon>Viridiplantae</taxon>
        <taxon>Chlorophyta</taxon>
        <taxon>core chlorophytes</taxon>
        <taxon>Trebouxiophyceae</taxon>
        <taxon>Chlorellales</taxon>
        <taxon>Chlorellaceae</taxon>
        <taxon>Chlorella clade</taxon>
        <taxon>Chlorella</taxon>
    </lineage>
</organism>
<dbReference type="OrthoDB" id="410307at2759"/>
<feature type="region of interest" description="Disordered" evidence="5">
    <location>
        <begin position="186"/>
        <end position="229"/>
    </location>
</feature>
<evidence type="ECO:0000256" key="3">
    <source>
        <dbReference type="ARBA" id="ARBA00022833"/>
    </source>
</evidence>
<evidence type="ECO:0000256" key="4">
    <source>
        <dbReference type="PROSITE-ProRule" id="PRU00723"/>
    </source>
</evidence>
<feature type="compositionally biased region" description="Low complexity" evidence="5">
    <location>
        <begin position="188"/>
        <end position="201"/>
    </location>
</feature>
<dbReference type="PANTHER" id="PTHR14493:SF50">
    <property type="entry name" value="RING FINGER PROTEIN UNKEMPT"/>
    <property type="match status" value="1"/>
</dbReference>
<dbReference type="Gene3D" id="3.30.1370.210">
    <property type="match status" value="1"/>
</dbReference>
<evidence type="ECO:0000256" key="2">
    <source>
        <dbReference type="ARBA" id="ARBA00022771"/>
    </source>
</evidence>
<dbReference type="InterPro" id="IPR036855">
    <property type="entry name" value="Znf_CCCH_sf"/>
</dbReference>
<dbReference type="InterPro" id="IPR000571">
    <property type="entry name" value="Znf_CCCH"/>
</dbReference>
<feature type="region of interest" description="Disordered" evidence="5">
    <location>
        <begin position="275"/>
        <end position="297"/>
    </location>
</feature>
<keyword evidence="2 4" id="KW-0863">Zinc-finger</keyword>
<dbReference type="EMBL" id="SIDB01000007">
    <property type="protein sequence ID" value="KAI3430337.1"/>
    <property type="molecule type" value="Genomic_DNA"/>
</dbReference>